<name>M7B7Z1_CHEMY</name>
<feature type="region of interest" description="Disordered" evidence="5">
    <location>
        <begin position="1102"/>
        <end position="1121"/>
    </location>
</feature>
<feature type="compositionally biased region" description="Polar residues" evidence="5">
    <location>
        <begin position="1251"/>
        <end position="1264"/>
    </location>
</feature>
<dbReference type="SMART" id="SM00355">
    <property type="entry name" value="ZnF_C2H2"/>
    <property type="match status" value="16"/>
</dbReference>
<feature type="domain" description="C2H2-type" evidence="6">
    <location>
        <begin position="959"/>
        <end position="989"/>
    </location>
</feature>
<feature type="compositionally biased region" description="Basic and acidic residues" evidence="5">
    <location>
        <begin position="1638"/>
        <end position="1653"/>
    </location>
</feature>
<evidence type="ECO:0000313" key="7">
    <source>
        <dbReference type="EMBL" id="EMP31665.1"/>
    </source>
</evidence>
<feature type="domain" description="C2H2-type" evidence="6">
    <location>
        <begin position="1669"/>
        <end position="1696"/>
    </location>
</feature>
<feature type="region of interest" description="Disordered" evidence="5">
    <location>
        <begin position="1218"/>
        <end position="1302"/>
    </location>
</feature>
<dbReference type="Proteomes" id="UP000031443">
    <property type="component" value="Unassembled WGS sequence"/>
</dbReference>
<feature type="compositionally biased region" description="Polar residues" evidence="5">
    <location>
        <begin position="43"/>
        <end position="60"/>
    </location>
</feature>
<feature type="compositionally biased region" description="Polar residues" evidence="5">
    <location>
        <begin position="82"/>
        <end position="95"/>
    </location>
</feature>
<feature type="compositionally biased region" description="Basic and acidic residues" evidence="5">
    <location>
        <begin position="33"/>
        <end position="42"/>
    </location>
</feature>
<dbReference type="Pfam" id="PF00096">
    <property type="entry name" value="zf-C2H2"/>
    <property type="match status" value="4"/>
</dbReference>
<evidence type="ECO:0000256" key="2">
    <source>
        <dbReference type="ARBA" id="ARBA00022771"/>
    </source>
</evidence>
<dbReference type="PANTHER" id="PTHR46451">
    <property type="entry name" value="RAS-RESPONSIVE ELEMENT-BINDING PROTEIN 1"/>
    <property type="match status" value="1"/>
</dbReference>
<feature type="region of interest" description="Disordered" evidence="5">
    <location>
        <begin position="1433"/>
        <end position="1452"/>
    </location>
</feature>
<feature type="compositionally biased region" description="Acidic residues" evidence="5">
    <location>
        <begin position="1492"/>
        <end position="1512"/>
    </location>
</feature>
<dbReference type="eggNOG" id="KOG1721">
    <property type="taxonomic scope" value="Eukaryota"/>
</dbReference>
<dbReference type="GO" id="GO:0000978">
    <property type="term" value="F:RNA polymerase II cis-regulatory region sequence-specific DNA binding"/>
    <property type="evidence" value="ECO:0007669"/>
    <property type="project" value="TreeGrafter"/>
</dbReference>
<keyword evidence="8" id="KW-1185">Reference proteome</keyword>
<keyword evidence="3" id="KW-0862">Zinc</keyword>
<feature type="region of interest" description="Disordered" evidence="5">
    <location>
        <begin position="1563"/>
        <end position="1663"/>
    </location>
</feature>
<accession>M7B7Z1</accession>
<dbReference type="FunFam" id="3.30.160.60:FF:001835">
    <property type="entry name" value="Ras responsive element binding protein 1"/>
    <property type="match status" value="1"/>
</dbReference>
<dbReference type="FunFam" id="3.30.160.60:FF:000446">
    <property type="entry name" value="Zinc finger protein"/>
    <property type="match status" value="1"/>
</dbReference>
<evidence type="ECO:0000256" key="5">
    <source>
        <dbReference type="SAM" id="MobiDB-lite"/>
    </source>
</evidence>
<feature type="domain" description="C2H2-type" evidence="6">
    <location>
        <begin position="114"/>
        <end position="141"/>
    </location>
</feature>
<feature type="domain" description="C2H2-type" evidence="6">
    <location>
        <begin position="1368"/>
        <end position="1395"/>
    </location>
</feature>
<feature type="compositionally biased region" description="Basic and acidic residues" evidence="5">
    <location>
        <begin position="1335"/>
        <end position="1351"/>
    </location>
</feature>
<dbReference type="FunFam" id="3.30.160.60:FF:001098">
    <property type="entry name" value="Ras responsive element binding protein 1"/>
    <property type="match status" value="1"/>
</dbReference>
<feature type="domain" description="C2H2-type" evidence="6">
    <location>
        <begin position="874"/>
        <end position="897"/>
    </location>
</feature>
<protein>
    <submittedName>
        <fullName evidence="7">Ras-responsive element-binding protein 1</fullName>
    </submittedName>
</protein>
<feature type="compositionally biased region" description="Basic and acidic residues" evidence="5">
    <location>
        <begin position="1102"/>
        <end position="1116"/>
    </location>
</feature>
<feature type="compositionally biased region" description="Polar residues" evidence="5">
    <location>
        <begin position="1799"/>
        <end position="1815"/>
    </location>
</feature>
<feature type="region of interest" description="Disordered" evidence="5">
    <location>
        <begin position="734"/>
        <end position="767"/>
    </location>
</feature>
<dbReference type="InterPro" id="IPR036236">
    <property type="entry name" value="Znf_C2H2_sf"/>
</dbReference>
<feature type="domain" description="C2H2-type" evidence="6">
    <location>
        <begin position="928"/>
        <end position="955"/>
    </location>
</feature>
<feature type="region of interest" description="Disordered" evidence="5">
    <location>
        <begin position="1713"/>
        <end position="1842"/>
    </location>
</feature>
<dbReference type="FunFam" id="3.30.160.60:FF:002036">
    <property type="entry name" value="Ras-responsive element-binding protein 1"/>
    <property type="match status" value="1"/>
</dbReference>
<feature type="domain" description="C2H2-type" evidence="6">
    <location>
        <begin position="491"/>
        <end position="518"/>
    </location>
</feature>
<organism evidence="7 8">
    <name type="scientific">Chelonia mydas</name>
    <name type="common">Green sea-turtle</name>
    <name type="synonym">Chelonia agassizi</name>
    <dbReference type="NCBI Taxonomy" id="8469"/>
    <lineage>
        <taxon>Eukaryota</taxon>
        <taxon>Metazoa</taxon>
        <taxon>Chordata</taxon>
        <taxon>Craniata</taxon>
        <taxon>Vertebrata</taxon>
        <taxon>Euteleostomi</taxon>
        <taxon>Archelosauria</taxon>
        <taxon>Testudinata</taxon>
        <taxon>Testudines</taxon>
        <taxon>Cryptodira</taxon>
        <taxon>Durocryptodira</taxon>
        <taxon>Americhelydia</taxon>
        <taxon>Chelonioidea</taxon>
        <taxon>Cheloniidae</taxon>
        <taxon>Chelonia</taxon>
    </lineage>
</organism>
<feature type="domain" description="C2H2-type" evidence="6">
    <location>
        <begin position="1548"/>
        <end position="1575"/>
    </location>
</feature>
<feature type="compositionally biased region" description="Low complexity" evidence="5">
    <location>
        <begin position="1221"/>
        <end position="1240"/>
    </location>
</feature>
<feature type="domain" description="C2H2-type" evidence="6">
    <location>
        <begin position="846"/>
        <end position="873"/>
    </location>
</feature>
<gene>
    <name evidence="7" type="ORF">UY3_11207</name>
</gene>
<feature type="region of interest" description="Disordered" evidence="5">
    <location>
        <begin position="213"/>
        <end position="264"/>
    </location>
</feature>
<feature type="compositionally biased region" description="Basic and acidic residues" evidence="5">
    <location>
        <begin position="1436"/>
        <end position="1446"/>
    </location>
</feature>
<dbReference type="FunFam" id="3.30.160.60:FF:002109">
    <property type="entry name" value="ras-responsive element-binding protein 1 isoform X1"/>
    <property type="match status" value="1"/>
</dbReference>
<feature type="compositionally biased region" description="Low complexity" evidence="5">
    <location>
        <begin position="741"/>
        <end position="751"/>
    </location>
</feature>
<dbReference type="PANTHER" id="PTHR46451:SF1">
    <property type="entry name" value="RAS-RESPONSIVE ELEMENT-BINDING PROTEIN 1"/>
    <property type="match status" value="1"/>
</dbReference>
<dbReference type="STRING" id="8469.M7B7Z1"/>
<feature type="domain" description="C2H2-type" evidence="6">
    <location>
        <begin position="1697"/>
        <end position="1724"/>
    </location>
</feature>
<dbReference type="FunFam" id="3.30.160.60:FF:003785">
    <property type="entry name" value="Ras-responsive element-binding protein 1b"/>
    <property type="match status" value="1"/>
</dbReference>
<feature type="region of interest" description="Disordered" evidence="5">
    <location>
        <begin position="1"/>
        <end position="60"/>
    </location>
</feature>
<dbReference type="Pfam" id="PF13912">
    <property type="entry name" value="zf-C2H2_6"/>
    <property type="match status" value="2"/>
</dbReference>
<feature type="compositionally biased region" description="Basic residues" evidence="5">
    <location>
        <begin position="231"/>
        <end position="242"/>
    </location>
</feature>
<dbReference type="EMBL" id="KB544241">
    <property type="protein sequence ID" value="EMP31665.1"/>
    <property type="molecule type" value="Genomic_DNA"/>
</dbReference>
<dbReference type="FunFam" id="3.30.160.60:FF:000682">
    <property type="entry name" value="ras-responsive element-binding protein 1 isoform X1"/>
    <property type="match status" value="1"/>
</dbReference>
<dbReference type="InterPro" id="IPR013087">
    <property type="entry name" value="Znf_C2H2_type"/>
</dbReference>
<feature type="region of interest" description="Disordered" evidence="5">
    <location>
        <begin position="1465"/>
        <end position="1518"/>
    </location>
</feature>
<dbReference type="Gene3D" id="3.30.160.60">
    <property type="entry name" value="Classic Zinc Finger"/>
    <property type="match status" value="11"/>
</dbReference>
<dbReference type="InterPro" id="IPR052795">
    <property type="entry name" value="RREB1"/>
</dbReference>
<dbReference type="GO" id="GO:0008270">
    <property type="term" value="F:zinc ion binding"/>
    <property type="evidence" value="ECO:0007669"/>
    <property type="project" value="UniProtKB-KW"/>
</dbReference>
<keyword evidence="2 4" id="KW-0863">Zinc-finger</keyword>
<feature type="compositionally biased region" description="Basic and acidic residues" evidence="5">
    <location>
        <begin position="1726"/>
        <end position="1742"/>
    </location>
</feature>
<dbReference type="FunFam" id="3.30.160.60:FF:000507">
    <property type="entry name" value="ras-responsive element-binding protein 1 isoform X2"/>
    <property type="match status" value="1"/>
</dbReference>
<feature type="non-terminal residue" evidence="7">
    <location>
        <position position="1"/>
    </location>
</feature>
<feature type="compositionally biased region" description="Basic and acidic residues" evidence="5">
    <location>
        <begin position="1571"/>
        <end position="1589"/>
    </location>
</feature>
<evidence type="ECO:0000259" key="6">
    <source>
        <dbReference type="PROSITE" id="PS50157"/>
    </source>
</evidence>
<feature type="domain" description="C2H2-type" evidence="6">
    <location>
        <begin position="818"/>
        <end position="845"/>
    </location>
</feature>
<dbReference type="Pfam" id="PF13894">
    <property type="entry name" value="zf-C2H2_4"/>
    <property type="match status" value="1"/>
</dbReference>
<keyword evidence="1" id="KW-0479">Metal-binding</keyword>
<dbReference type="GO" id="GO:0001228">
    <property type="term" value="F:DNA-binding transcription activator activity, RNA polymerase II-specific"/>
    <property type="evidence" value="ECO:0007669"/>
    <property type="project" value="TreeGrafter"/>
</dbReference>
<dbReference type="FunFam" id="3.30.160.60:FF:003009">
    <property type="entry name" value="Ras-responsive element binding protein, putative"/>
    <property type="match status" value="1"/>
</dbReference>
<feature type="compositionally biased region" description="Basic and acidic residues" evidence="5">
    <location>
        <begin position="1476"/>
        <end position="1488"/>
    </location>
</feature>
<feature type="compositionally biased region" description="Basic residues" evidence="5">
    <location>
        <begin position="1713"/>
        <end position="1725"/>
    </location>
</feature>
<feature type="compositionally biased region" description="Basic and acidic residues" evidence="5">
    <location>
        <begin position="243"/>
        <end position="264"/>
    </location>
</feature>
<dbReference type="FunFam" id="3.30.160.60:FF:001594">
    <property type="entry name" value="ras-responsive element-binding protein 1 isoform X1"/>
    <property type="match status" value="1"/>
</dbReference>
<evidence type="ECO:0000256" key="3">
    <source>
        <dbReference type="ARBA" id="ARBA00022833"/>
    </source>
</evidence>
<proteinExistence type="predicted"/>
<dbReference type="GO" id="GO:0005634">
    <property type="term" value="C:nucleus"/>
    <property type="evidence" value="ECO:0007669"/>
    <property type="project" value="TreeGrafter"/>
</dbReference>
<dbReference type="PROSITE" id="PS50157">
    <property type="entry name" value="ZINC_FINGER_C2H2_2"/>
    <property type="match status" value="13"/>
</dbReference>
<dbReference type="FunFam" id="3.30.160.60:FF:002611">
    <property type="entry name" value="Ras-responsive element-binding protein 1"/>
    <property type="match status" value="1"/>
</dbReference>
<feature type="region of interest" description="Disordered" evidence="5">
    <location>
        <begin position="1325"/>
        <end position="1351"/>
    </location>
</feature>
<feature type="domain" description="C2H2-type" evidence="6">
    <location>
        <begin position="277"/>
        <end position="299"/>
    </location>
</feature>
<feature type="compositionally biased region" description="Basic residues" evidence="5">
    <location>
        <begin position="1280"/>
        <end position="1293"/>
    </location>
</feature>
<evidence type="ECO:0000256" key="1">
    <source>
        <dbReference type="ARBA" id="ARBA00022723"/>
    </source>
</evidence>
<sequence length="1984" mass="219533">VLEGAIENLDSAKPNTLSGESSKQEENLIVQQSREENEEKQLKSLTNYKTPTLPNSLEGTDLSSIDAMMSAVMSVGKIAENGGNSQNIKSPSKSPAPNRIGRRNQETKEEKSSYTCPLCEKICTTQHQLTMHIRQHNTDTGGTDHSCSICGKSLSSASSLDRHMLVHSGERPYKCSVCGQSFTTNGNMHSNIQCKYSESMDWVEAKTINRHMKIHEKDPNSTASTTPPSPLKRRRLSCKRKLSHEPETDREERTPAKKVVEEAQSSEVEKKAEEEVYRCPVCFKEFVCKYGLETHMETHPDTSLSTSASINQVQAFSAHCKSENRFHDTVLNNLEPSIHKDIHYCQVLEDRCDTCCITFRTHRGLLRHNAVIHKQLPRDPLGKPFIQNNPSIPAGFHDLGFTDFSCRKFPHISQMHGVKVTDADILTHEEKGVSYLTSGEPALPLLELTAPHLLLGVDYIHPDQIGLVNTGSPLVWCETNLRRCISEFHRFICETCNKAFPMHSALKLHTETHMVDQGKEKHKPQMKTPAGENPDQKVYMASLGLQHTKDIKPVKQEEVMQDEVQEMQLRTLKSNLPQEPGSTSLQNMSALETASMGGSFSVLPPTKENMKLLSLQPFQKGFIIQPDSSIVVKPISNESAIELADIQQILKMASSAPPQISLPPLSKAPAVPVQSIFKHMPPLKPKPLVAPRTVVATSTPPPLISAQQASPGCISPSLPPPSLRLIKNSVESASRAHLTQSKSGNKSSPSSQLFPQPKTEPLSQHEMKTQLEQDSIIEALLPLSMEAKIKQEVTEGDLKAIIAGAANKKAPAMRKVLYPCRFCDQVFAFSGVLRAHIRSHLGISPYQCNICEYIAADKAALIRHLRTHSGERPYICKICHYPFTVKANCERHLRKKHLKVTRKDIEKNIEYVTSNAAEMVDAFCSPDTVCKFCGEDLKHYRALRIHMRTHSGCQKKKPFECKECGTAFSAKRNCIHHILKQHLHVQEREIENYILVVDCSPQENQQDPPLLEDSTYMDHKSITSFLESQNGFLRGAPSHVPIKLEPANNFPMDFDEPLDFSQKNKNLSTVQVKQENLFGTSSLSHYDCSMEPIDLSIPKTLKKDKDEVQSEAKKQDQVSGNSDKLYNCQQCPLAFSANGNVEKNGALKHSQPPKGPLHLTVPIISPALLGNPGLLRPLRPKPPPLLPKPPVTKELPPLASIAQIISSVSSAPALLKTEVTDSSPKAASSSAGSDKSGNSKPKATITMAIQKDSSLPSDLTQKAYNPNVPEKSPVADAGLAKKRGRKKGTKNKPKASSGVDLESSGEFASIEKMLATTDTNKFSPFLQSTDDFKEEADRNGTSEDERETADDKLLRGKRNAYSNCLQKITCPYCPRVFPWASSLQRHMLTHTGQKPFPCQKCDVFFSTKSNCERHLLRKHGVANCSLRRNGLIPQSKESDAGSHDSTDSQSDLETLGGVLDLTSCEREQPEEETELPENKCSPKQEQKADSPQGEEDAQDKADEYEDGPEEDSVSNKSLDLNFASKLMDFKLAESDQSAGNCSQTEKKHACDVCGKTFKFAGTLGRHKKAHAREDRKDEKSSEDESKCVQDEAGAPPKQDSTLDQEEPPVDLQVLESSVDCEATGKENEESESISEGESTERKSCEKSDDDKKPKTNGAKSTTKADKRKKVCTVCNKRFWSLQDLTRHMRSHTGERPYKCQTCERTFTLKHSLVRHQRIHQKVKNARNHEKESDKEETQSRCEEDSENESIHSGTNPISENECDSVAGLGNHSSVSRNRKESLANGAKDSLCREEKTPGRTASTCLAESNKNAQKQITKDQESRVGAKPGKKTDVPDLLQASDSVSEPSSALLLKETKSAEELLGLPLAICPREMEDTHGAKAAVMPCVLTGAVSGHESQYSCFSAYSVVHSTTACCALLLTRTISTEQWDYFMMEKGLSQEMQTTLQDPAFEGAGLFSELTDALLHSPKDSHGQSTGHASAFCQ</sequence>
<evidence type="ECO:0000313" key="8">
    <source>
        <dbReference type="Proteomes" id="UP000031443"/>
    </source>
</evidence>
<evidence type="ECO:0000256" key="4">
    <source>
        <dbReference type="PROSITE-ProRule" id="PRU00042"/>
    </source>
</evidence>
<dbReference type="PROSITE" id="PS00028">
    <property type="entry name" value="ZINC_FINGER_C2H2_1"/>
    <property type="match status" value="14"/>
</dbReference>
<reference evidence="8" key="1">
    <citation type="journal article" date="2013" name="Nat. Genet.">
        <title>The draft genomes of soft-shell turtle and green sea turtle yield insights into the development and evolution of the turtle-specific body plan.</title>
        <authorList>
            <person name="Wang Z."/>
            <person name="Pascual-Anaya J."/>
            <person name="Zadissa A."/>
            <person name="Li W."/>
            <person name="Niimura Y."/>
            <person name="Huang Z."/>
            <person name="Li C."/>
            <person name="White S."/>
            <person name="Xiong Z."/>
            <person name="Fang D."/>
            <person name="Wang B."/>
            <person name="Ming Y."/>
            <person name="Chen Y."/>
            <person name="Zheng Y."/>
            <person name="Kuraku S."/>
            <person name="Pignatelli M."/>
            <person name="Herrero J."/>
            <person name="Beal K."/>
            <person name="Nozawa M."/>
            <person name="Li Q."/>
            <person name="Wang J."/>
            <person name="Zhang H."/>
            <person name="Yu L."/>
            <person name="Shigenobu S."/>
            <person name="Wang J."/>
            <person name="Liu J."/>
            <person name="Flicek P."/>
            <person name="Searle S."/>
            <person name="Wang J."/>
            <person name="Kuratani S."/>
            <person name="Yin Y."/>
            <person name="Aken B."/>
            <person name="Zhang G."/>
            <person name="Irie N."/>
        </authorList>
    </citation>
    <scope>NUCLEOTIDE SEQUENCE [LARGE SCALE GENOMIC DNA]</scope>
</reference>
<feature type="region of interest" description="Disordered" evidence="5">
    <location>
        <begin position="80"/>
        <end position="109"/>
    </location>
</feature>
<dbReference type="SUPFAM" id="SSF57667">
    <property type="entry name" value="beta-beta-alpha zinc fingers"/>
    <property type="match status" value="9"/>
</dbReference>
<feature type="compositionally biased region" description="Basic and acidic residues" evidence="5">
    <location>
        <begin position="1816"/>
        <end position="1834"/>
    </location>
</feature>
<feature type="domain" description="C2H2-type" evidence="6">
    <location>
        <begin position="145"/>
        <end position="172"/>
    </location>
</feature>